<gene>
    <name evidence="1" type="ORF">TM448A00633_0021</name>
</gene>
<evidence type="ECO:0000313" key="1">
    <source>
        <dbReference type="EMBL" id="QJA47266.1"/>
    </source>
</evidence>
<sequence length="226" mass="23981">MFQAWAGGPEIPTSTVVKIAAYAIEQAEAAATYISCTQLSAEAKQGLLQTTSSVITAFQLQHLGGHGVSSFLPALDAGISQFAILISAAGLDREPAPLEEIADLVAAIDQLSSSLDDVGLDELVRETARKHLAVLKALLQHVDALGVDAAMAAYYELVLRLRSADNNSSASSKERMAKIWPEVERWAGRLAIIEQAYTQGGHLLGELGRPAQQLLTHMPTIPGITG</sequence>
<dbReference type="AlphaFoldDB" id="A0A6H1ZH63"/>
<reference evidence="1" key="1">
    <citation type="submission" date="2020-03" db="EMBL/GenBank/DDBJ databases">
        <title>The deep terrestrial virosphere.</title>
        <authorList>
            <person name="Holmfeldt K."/>
            <person name="Nilsson E."/>
            <person name="Simone D."/>
            <person name="Lopez-Fernandez M."/>
            <person name="Wu X."/>
            <person name="de Brujin I."/>
            <person name="Lundin D."/>
            <person name="Andersson A."/>
            <person name="Bertilsson S."/>
            <person name="Dopson M."/>
        </authorList>
    </citation>
    <scope>NUCLEOTIDE SEQUENCE</scope>
    <source>
        <strain evidence="1">TM448A00633</strain>
    </source>
</reference>
<organism evidence="1">
    <name type="scientific">viral metagenome</name>
    <dbReference type="NCBI Taxonomy" id="1070528"/>
    <lineage>
        <taxon>unclassified sequences</taxon>
        <taxon>metagenomes</taxon>
        <taxon>organismal metagenomes</taxon>
    </lineage>
</organism>
<protein>
    <submittedName>
        <fullName evidence="1">Uncharacterized protein</fullName>
    </submittedName>
</protein>
<accession>A0A6H1ZH63</accession>
<proteinExistence type="predicted"/>
<dbReference type="EMBL" id="MT144037">
    <property type="protein sequence ID" value="QJA47266.1"/>
    <property type="molecule type" value="Genomic_DNA"/>
</dbReference>
<name>A0A6H1ZH63_9ZZZZ</name>